<evidence type="ECO:0000313" key="3">
    <source>
        <dbReference type="Proteomes" id="UP000246303"/>
    </source>
</evidence>
<evidence type="ECO:0000259" key="1">
    <source>
        <dbReference type="Pfam" id="PF03724"/>
    </source>
</evidence>
<dbReference type="Proteomes" id="UP000246303">
    <property type="component" value="Unassembled WGS sequence"/>
</dbReference>
<dbReference type="EMBL" id="QHLZ01000004">
    <property type="protein sequence ID" value="PXA65857.1"/>
    <property type="molecule type" value="Genomic_DNA"/>
</dbReference>
<protein>
    <submittedName>
        <fullName evidence="2">META domain-containing protein</fullName>
    </submittedName>
</protein>
<dbReference type="RefSeq" id="WP_110105723.1">
    <property type="nucleotide sequence ID" value="NZ_JACBZZ010000001.1"/>
</dbReference>
<reference evidence="2 3" key="1">
    <citation type="submission" date="2018-05" db="EMBL/GenBank/DDBJ databases">
        <title>Genetic diversity of glacier-inhabiting Cryobacterium bacteria in China and description of Cryobacterium mengkeensis sp. nov. and Arthrobacter glacialis sp. nov.</title>
        <authorList>
            <person name="Liu Q."/>
            <person name="Xin Y.-H."/>
        </authorList>
    </citation>
    <scope>NUCLEOTIDE SEQUENCE [LARGE SCALE GENOMIC DNA]</scope>
    <source>
        <strain evidence="2 3">GP3</strain>
    </source>
</reference>
<dbReference type="PROSITE" id="PS51257">
    <property type="entry name" value="PROKAR_LIPOPROTEIN"/>
    <property type="match status" value="1"/>
</dbReference>
<keyword evidence="3" id="KW-1185">Reference proteome</keyword>
<dbReference type="OrthoDB" id="4990393at2"/>
<evidence type="ECO:0000313" key="2">
    <source>
        <dbReference type="EMBL" id="PXA65857.1"/>
    </source>
</evidence>
<proteinExistence type="predicted"/>
<comment type="caution">
    <text evidence="2">The sequence shown here is derived from an EMBL/GenBank/DDBJ whole genome shotgun (WGS) entry which is preliminary data.</text>
</comment>
<organism evidence="2 3">
    <name type="scientific">Arthrobacter psychrochitiniphilus</name>
    <dbReference type="NCBI Taxonomy" id="291045"/>
    <lineage>
        <taxon>Bacteria</taxon>
        <taxon>Bacillati</taxon>
        <taxon>Actinomycetota</taxon>
        <taxon>Actinomycetes</taxon>
        <taxon>Micrococcales</taxon>
        <taxon>Micrococcaceae</taxon>
        <taxon>Arthrobacter</taxon>
    </lineage>
</organism>
<sequence>MKRIAALGGSLLLALTISSCGAATGPVGTWGNGYNTDKQPYLELSLGADKSPDFEQAGFISGSDGCNRITGQWFLVEGKLSFSQLSGTQMACEGVDQWLTKAAGGVINGDVLSIKDAAGLPIGTLDRRN</sequence>
<feature type="domain" description="DUF306" evidence="1">
    <location>
        <begin position="53"/>
        <end position="96"/>
    </location>
</feature>
<accession>A0A2V3DRP1</accession>
<dbReference type="Gene3D" id="2.40.128.270">
    <property type="match status" value="1"/>
</dbReference>
<name>A0A2V3DRP1_9MICC</name>
<dbReference type="InterPro" id="IPR038670">
    <property type="entry name" value="HslJ-like_sf"/>
</dbReference>
<dbReference type="AlphaFoldDB" id="A0A2V3DRP1"/>
<dbReference type="Pfam" id="PF03724">
    <property type="entry name" value="META"/>
    <property type="match status" value="1"/>
</dbReference>
<gene>
    <name evidence="2" type="ORF">CVS29_07480</name>
</gene>
<dbReference type="InterPro" id="IPR005184">
    <property type="entry name" value="DUF306_Meta_HslJ"/>
</dbReference>